<dbReference type="InParanoid" id="B0DV48"/>
<reference evidence="3 4" key="1">
    <citation type="journal article" date="2008" name="Nature">
        <title>The genome of Laccaria bicolor provides insights into mycorrhizal symbiosis.</title>
        <authorList>
            <person name="Martin F."/>
            <person name="Aerts A."/>
            <person name="Ahren D."/>
            <person name="Brun A."/>
            <person name="Danchin E.G.J."/>
            <person name="Duchaussoy F."/>
            <person name="Gibon J."/>
            <person name="Kohler A."/>
            <person name="Lindquist E."/>
            <person name="Pereda V."/>
            <person name="Salamov A."/>
            <person name="Shapiro H.J."/>
            <person name="Wuyts J."/>
            <person name="Blaudez D."/>
            <person name="Buee M."/>
            <person name="Brokstein P."/>
            <person name="Canbaeck B."/>
            <person name="Cohen D."/>
            <person name="Courty P.E."/>
            <person name="Coutinho P.M."/>
            <person name="Delaruelle C."/>
            <person name="Detter J.C."/>
            <person name="Deveau A."/>
            <person name="DiFazio S."/>
            <person name="Duplessis S."/>
            <person name="Fraissinet-Tachet L."/>
            <person name="Lucic E."/>
            <person name="Frey-Klett P."/>
            <person name="Fourrey C."/>
            <person name="Feussner I."/>
            <person name="Gay G."/>
            <person name="Grimwood J."/>
            <person name="Hoegger P.J."/>
            <person name="Jain P."/>
            <person name="Kilaru S."/>
            <person name="Labbe J."/>
            <person name="Lin Y.C."/>
            <person name="Legue V."/>
            <person name="Le Tacon F."/>
            <person name="Marmeisse R."/>
            <person name="Melayah D."/>
            <person name="Montanini B."/>
            <person name="Muratet M."/>
            <person name="Nehls U."/>
            <person name="Niculita-Hirzel H."/>
            <person name="Oudot-Le Secq M.P."/>
            <person name="Peter M."/>
            <person name="Quesneville H."/>
            <person name="Rajashekar B."/>
            <person name="Reich M."/>
            <person name="Rouhier N."/>
            <person name="Schmutz J."/>
            <person name="Yin T."/>
            <person name="Chalot M."/>
            <person name="Henrissat B."/>
            <person name="Kuees U."/>
            <person name="Lucas S."/>
            <person name="Van de Peer Y."/>
            <person name="Podila G.K."/>
            <person name="Polle A."/>
            <person name="Pukkila P.J."/>
            <person name="Richardson P.M."/>
            <person name="Rouze P."/>
            <person name="Sanders I.R."/>
            <person name="Stajich J.E."/>
            <person name="Tunlid A."/>
            <person name="Tuskan G."/>
            <person name="Grigoriev I.V."/>
        </authorList>
    </citation>
    <scope>NUCLEOTIDE SEQUENCE [LARGE SCALE GENOMIC DNA]</scope>
    <source>
        <strain evidence="4">S238N-H82 / ATCC MYA-4686</strain>
    </source>
</reference>
<evidence type="ECO:0000256" key="1">
    <source>
        <dbReference type="SAM" id="MobiDB-lite"/>
    </source>
</evidence>
<feature type="chain" id="PRO_5002749498" evidence="2">
    <location>
        <begin position="21"/>
        <end position="168"/>
    </location>
</feature>
<proteinExistence type="predicted"/>
<dbReference type="Proteomes" id="UP000001194">
    <property type="component" value="Unassembled WGS sequence"/>
</dbReference>
<feature type="signal peptide" evidence="2">
    <location>
        <begin position="1"/>
        <end position="20"/>
    </location>
</feature>
<evidence type="ECO:0000313" key="3">
    <source>
        <dbReference type="EMBL" id="EDR01449.1"/>
    </source>
</evidence>
<keyword evidence="2" id="KW-0732">Signal</keyword>
<evidence type="ECO:0000256" key="2">
    <source>
        <dbReference type="SAM" id="SignalP"/>
    </source>
</evidence>
<dbReference type="OrthoDB" id="2978948at2759"/>
<accession>B0DV48</accession>
<dbReference type="RefSeq" id="XP_001887801.1">
    <property type="nucleotide sequence ID" value="XM_001887766.1"/>
</dbReference>
<evidence type="ECO:0000313" key="4">
    <source>
        <dbReference type="Proteomes" id="UP000001194"/>
    </source>
</evidence>
<sequence length="168" mass="18220">MYAAFNYLLFSFLFLLSALALPQPQIDTNPTTPSTEDGSKALTCAFSCPLQDNEGHGLILKMDGVGYNGVYSVFECIYAAPNAFDESKTCWYYKTTGEPALPSRAIPCPAHATPCSSSSPTPDDAKTTLSHSTEPLFSKPNDGKPQTPSWVEGGRYMLYVKENGPIMS</sequence>
<dbReference type="HOGENOM" id="CLU_126118_0_0_1"/>
<protein>
    <submittedName>
        <fullName evidence="3">Predicted protein</fullName>
    </submittedName>
</protein>
<gene>
    <name evidence="3" type="ORF">LACBIDRAFT_310814</name>
</gene>
<organism evidence="4">
    <name type="scientific">Laccaria bicolor (strain S238N-H82 / ATCC MYA-4686)</name>
    <name type="common">Bicoloured deceiver</name>
    <name type="synonym">Laccaria laccata var. bicolor</name>
    <dbReference type="NCBI Taxonomy" id="486041"/>
    <lineage>
        <taxon>Eukaryota</taxon>
        <taxon>Fungi</taxon>
        <taxon>Dikarya</taxon>
        <taxon>Basidiomycota</taxon>
        <taxon>Agaricomycotina</taxon>
        <taxon>Agaricomycetes</taxon>
        <taxon>Agaricomycetidae</taxon>
        <taxon>Agaricales</taxon>
        <taxon>Agaricineae</taxon>
        <taxon>Hydnangiaceae</taxon>
        <taxon>Laccaria</taxon>
    </lineage>
</organism>
<feature type="region of interest" description="Disordered" evidence="1">
    <location>
        <begin position="112"/>
        <end position="146"/>
    </location>
</feature>
<keyword evidence="4" id="KW-1185">Reference proteome</keyword>
<feature type="compositionally biased region" description="Low complexity" evidence="1">
    <location>
        <begin position="112"/>
        <end position="122"/>
    </location>
</feature>
<name>B0DV48_LACBS</name>
<dbReference type="EMBL" id="DS547138">
    <property type="protein sequence ID" value="EDR01449.1"/>
    <property type="molecule type" value="Genomic_DNA"/>
</dbReference>
<dbReference type="KEGG" id="lbc:LACBIDRAFT_310814"/>
<dbReference type="GeneID" id="6083441"/>
<dbReference type="AlphaFoldDB" id="B0DV48"/>